<protein>
    <recommendedName>
        <fullName evidence="4">Lipoprotein</fullName>
    </recommendedName>
</protein>
<evidence type="ECO:0000313" key="3">
    <source>
        <dbReference type="Proteomes" id="UP001152321"/>
    </source>
</evidence>
<evidence type="ECO:0000256" key="1">
    <source>
        <dbReference type="SAM" id="SignalP"/>
    </source>
</evidence>
<organism evidence="2 3">
    <name type="scientific">Bdellovibrio svalbardensis</name>
    <dbReference type="NCBI Taxonomy" id="2972972"/>
    <lineage>
        <taxon>Bacteria</taxon>
        <taxon>Pseudomonadati</taxon>
        <taxon>Bdellovibrionota</taxon>
        <taxon>Bdellovibrionia</taxon>
        <taxon>Bdellovibrionales</taxon>
        <taxon>Pseudobdellovibrionaceae</taxon>
        <taxon>Bdellovibrio</taxon>
    </lineage>
</organism>
<feature type="signal peptide" evidence="1">
    <location>
        <begin position="1"/>
        <end position="25"/>
    </location>
</feature>
<sequence>MIFSFKTFAVSVLVISFCLSLTACDAVDAMSATKEIPEKMDQTNSRMSNMLEEMKRTTSGVHDQSLLIPLENILKEENHDSLAPVPFKLMPYGKKFAEAATAQELVDLTYIWIKEVEVSLPTKDIDEATGSEIPYTRRQVANINNEKMARLVALQVIAGFTPQPIVEEIIRMHIVGAPEQGSRRFEDTALAFLMLRAMFIRDVLLQESLLASPLDNIGKVEEAIKYARQIEFIARLRFADKVSFKTRGFIDEHGQQLPVEEQPQEQLKGDVAAKLWRSILEKAQTDLRVVEREVGSNSEEDKKIYEQEKLRAAQGLQTLEDYVRSWEPQS</sequence>
<dbReference type="PROSITE" id="PS51257">
    <property type="entry name" value="PROKAR_LIPOPROTEIN"/>
    <property type="match status" value="1"/>
</dbReference>
<keyword evidence="3" id="KW-1185">Reference proteome</keyword>
<name>A0ABT6DFX9_9BACT</name>
<dbReference type="Proteomes" id="UP001152321">
    <property type="component" value="Unassembled WGS sequence"/>
</dbReference>
<proteinExistence type="predicted"/>
<dbReference type="EMBL" id="JANRMI010000001">
    <property type="protein sequence ID" value="MDG0815753.1"/>
    <property type="molecule type" value="Genomic_DNA"/>
</dbReference>
<gene>
    <name evidence="2" type="ORF">NWE73_05235</name>
</gene>
<evidence type="ECO:0008006" key="4">
    <source>
        <dbReference type="Google" id="ProtNLM"/>
    </source>
</evidence>
<reference evidence="2" key="1">
    <citation type="submission" date="2022-08" db="EMBL/GenBank/DDBJ databases">
        <title>Novel Bdellovibrio Species Isolated from Svalbard: Designation Bdellovibrio svalbardensis.</title>
        <authorList>
            <person name="Mitchell R.J."/>
            <person name="Choi S.Y."/>
        </authorList>
    </citation>
    <scope>NUCLEOTIDE SEQUENCE</scope>
    <source>
        <strain evidence="2">PAP01</strain>
    </source>
</reference>
<feature type="chain" id="PRO_5046312391" description="Lipoprotein" evidence="1">
    <location>
        <begin position="26"/>
        <end position="330"/>
    </location>
</feature>
<evidence type="ECO:0000313" key="2">
    <source>
        <dbReference type="EMBL" id="MDG0815753.1"/>
    </source>
</evidence>
<comment type="caution">
    <text evidence="2">The sequence shown here is derived from an EMBL/GenBank/DDBJ whole genome shotgun (WGS) entry which is preliminary data.</text>
</comment>
<dbReference type="RefSeq" id="WP_277577223.1">
    <property type="nucleotide sequence ID" value="NZ_JANRMI010000001.1"/>
</dbReference>
<keyword evidence="1" id="KW-0732">Signal</keyword>
<accession>A0ABT6DFX9</accession>